<dbReference type="SUPFAM" id="SSF56176">
    <property type="entry name" value="FAD-binding/transporter-associated domain-like"/>
    <property type="match status" value="1"/>
</dbReference>
<dbReference type="Pfam" id="PF08031">
    <property type="entry name" value="BBE"/>
    <property type="match status" value="1"/>
</dbReference>
<evidence type="ECO:0000256" key="2">
    <source>
        <dbReference type="ARBA" id="ARBA00005466"/>
    </source>
</evidence>
<dbReference type="Proteomes" id="UP000244336">
    <property type="component" value="Chromosome 4"/>
</dbReference>
<evidence type="ECO:0000313" key="9">
    <source>
        <dbReference type="EMBL" id="PUZ60344.1"/>
    </source>
</evidence>
<dbReference type="Pfam" id="PF01565">
    <property type="entry name" value="FAD_binding_4"/>
    <property type="match status" value="1"/>
</dbReference>
<dbReference type="InterPro" id="IPR016169">
    <property type="entry name" value="FAD-bd_PCMH_sub2"/>
</dbReference>
<evidence type="ECO:0000256" key="5">
    <source>
        <dbReference type="ARBA" id="ARBA00022827"/>
    </source>
</evidence>
<dbReference type="InterPro" id="IPR036318">
    <property type="entry name" value="FAD-bd_PCMH-like_sf"/>
</dbReference>
<name>A0A2T7DXN8_9POAL</name>
<organism evidence="9 10">
    <name type="scientific">Panicum hallii var. hallii</name>
    <dbReference type="NCBI Taxonomy" id="1504633"/>
    <lineage>
        <taxon>Eukaryota</taxon>
        <taxon>Viridiplantae</taxon>
        <taxon>Streptophyta</taxon>
        <taxon>Embryophyta</taxon>
        <taxon>Tracheophyta</taxon>
        <taxon>Spermatophyta</taxon>
        <taxon>Magnoliopsida</taxon>
        <taxon>Liliopsida</taxon>
        <taxon>Poales</taxon>
        <taxon>Poaceae</taxon>
        <taxon>PACMAD clade</taxon>
        <taxon>Panicoideae</taxon>
        <taxon>Panicodae</taxon>
        <taxon>Paniceae</taxon>
        <taxon>Panicinae</taxon>
        <taxon>Panicum</taxon>
        <taxon>Panicum sect. Panicum</taxon>
    </lineage>
</organism>
<dbReference type="STRING" id="1504633.A0A2T7DXN8"/>
<dbReference type="GO" id="GO:0016491">
    <property type="term" value="F:oxidoreductase activity"/>
    <property type="evidence" value="ECO:0007669"/>
    <property type="project" value="InterPro"/>
</dbReference>
<dbReference type="InterPro" id="IPR016166">
    <property type="entry name" value="FAD-bd_PCMH"/>
</dbReference>
<dbReference type="Gene3D" id="3.40.462.20">
    <property type="match status" value="1"/>
</dbReference>
<keyword evidence="3" id="KW-0285">Flavoprotein</keyword>
<dbReference type="InterPro" id="IPR016167">
    <property type="entry name" value="FAD-bd_PCMH_sub1"/>
</dbReference>
<protein>
    <recommendedName>
        <fullName evidence="8">FAD-binding PCMH-type domain-containing protein</fullName>
    </recommendedName>
</protein>
<evidence type="ECO:0000259" key="8">
    <source>
        <dbReference type="PROSITE" id="PS51387"/>
    </source>
</evidence>
<dbReference type="Gramene" id="PUZ60344">
    <property type="protein sequence ID" value="PUZ60344"/>
    <property type="gene ID" value="GQ55_4G117000"/>
</dbReference>
<dbReference type="Gene3D" id="3.30.43.10">
    <property type="entry name" value="Uridine Diphospho-n-acetylenolpyruvylglucosamine Reductase, domain 2"/>
    <property type="match status" value="1"/>
</dbReference>
<feature type="signal peptide" evidence="7">
    <location>
        <begin position="1"/>
        <end position="26"/>
    </location>
</feature>
<comment type="similarity">
    <text evidence="2">Belongs to the oxygen-dependent FAD-linked oxidoreductase family.</text>
</comment>
<keyword evidence="5" id="KW-0274">FAD</keyword>
<gene>
    <name evidence="9" type="ORF">GQ55_4G117000</name>
</gene>
<dbReference type="AlphaFoldDB" id="A0A2T7DXN8"/>
<comment type="cofactor">
    <cofactor evidence="1">
        <name>FAD</name>
        <dbReference type="ChEBI" id="CHEBI:57692"/>
    </cofactor>
</comment>
<evidence type="ECO:0000256" key="6">
    <source>
        <dbReference type="ARBA" id="ARBA00023180"/>
    </source>
</evidence>
<dbReference type="PANTHER" id="PTHR32448">
    <property type="entry name" value="OS08G0158400 PROTEIN"/>
    <property type="match status" value="1"/>
</dbReference>
<reference evidence="9 10" key="1">
    <citation type="submission" date="2018-04" db="EMBL/GenBank/DDBJ databases">
        <title>WGS assembly of Panicum hallii var. hallii HAL2.</title>
        <authorList>
            <person name="Lovell J."/>
            <person name="Jenkins J."/>
            <person name="Lowry D."/>
            <person name="Mamidi S."/>
            <person name="Sreedasyam A."/>
            <person name="Weng X."/>
            <person name="Barry K."/>
            <person name="Bonette J."/>
            <person name="Campitelli B."/>
            <person name="Daum C."/>
            <person name="Gordon S."/>
            <person name="Gould B."/>
            <person name="Lipzen A."/>
            <person name="MacQueen A."/>
            <person name="Palacio-Mejia J."/>
            <person name="Plott C."/>
            <person name="Shakirov E."/>
            <person name="Shu S."/>
            <person name="Yoshinaga Y."/>
            <person name="Zane M."/>
            <person name="Rokhsar D."/>
            <person name="Grimwood J."/>
            <person name="Schmutz J."/>
            <person name="Juenger T."/>
        </authorList>
    </citation>
    <scope>NUCLEOTIDE SEQUENCE [LARGE SCALE GENOMIC DNA]</scope>
    <source>
        <strain evidence="10">cv. HAL2</strain>
    </source>
</reference>
<feature type="chain" id="PRO_5015637550" description="FAD-binding PCMH-type domain-containing protein" evidence="7">
    <location>
        <begin position="27"/>
        <end position="534"/>
    </location>
</feature>
<sequence length="534" mass="57636">MAVPAGAALALLLCVLSCYAPALSSAAAGDFLRCLSASVPSQLLLTPASPSFTSVLASSIRNPRFFTPGTMRPLCIVAAANASHVQAAVLCGRRHGVRLRVRSGGHDYEGLSYRSVRPEEFAVVDLAGLRFVRVDRAAATAWVDSGATVGELYYAAARADPQLAFPAGVCPTIGVGGHFSGGGIGMMMRKHGLSVDNVLDATLVDASGRILDRKAMGEDLFWAIRGGGGGSFGIVLSWKVRLVRVPLRVTAFTIQKTVAQGAIDAVTKWQTLAPALPDELTIRVVIQNQQARFQSLYLGTCDQLLPVMSSRFPELGMTRADCREMTWLQSVLYINSGSTGQPGEALLNRTTSLSTFTKNKSDYVKQAITRESWQKIFPWFNGPSAGLIILEPHGGQVSRIADGDTPYPHRSGVLYNIQHIAFWSGDGGTAATTWINGFYSFMGQFVTKNPRAAYVNYRDLDIGQNAVVGGVTSYDSGRVWGERYFGAANFKRLAITKGKMDPGDYFRNEQSVPPLVQTPKQVSHTSSRHENCCL</sequence>
<keyword evidence="10" id="KW-1185">Reference proteome</keyword>
<accession>A0A2T7DXN8</accession>
<dbReference type="InterPro" id="IPR012951">
    <property type="entry name" value="BBE"/>
</dbReference>
<dbReference type="EMBL" id="CM009752">
    <property type="protein sequence ID" value="PUZ60344.1"/>
    <property type="molecule type" value="Genomic_DNA"/>
</dbReference>
<feature type="domain" description="FAD-binding PCMH-type" evidence="8">
    <location>
        <begin position="69"/>
        <end position="245"/>
    </location>
</feature>
<dbReference type="PROSITE" id="PS51387">
    <property type="entry name" value="FAD_PCMH"/>
    <property type="match status" value="1"/>
</dbReference>
<evidence type="ECO:0000313" key="10">
    <source>
        <dbReference type="Proteomes" id="UP000244336"/>
    </source>
</evidence>
<keyword evidence="4 7" id="KW-0732">Signal</keyword>
<proteinExistence type="inferred from homology"/>
<evidence type="ECO:0000256" key="7">
    <source>
        <dbReference type="SAM" id="SignalP"/>
    </source>
</evidence>
<dbReference type="Gene3D" id="3.30.465.10">
    <property type="match status" value="1"/>
</dbReference>
<keyword evidence="6" id="KW-0325">Glycoprotein</keyword>
<evidence type="ECO:0000256" key="1">
    <source>
        <dbReference type="ARBA" id="ARBA00001974"/>
    </source>
</evidence>
<dbReference type="GO" id="GO:0071949">
    <property type="term" value="F:FAD binding"/>
    <property type="evidence" value="ECO:0007669"/>
    <property type="project" value="InterPro"/>
</dbReference>
<evidence type="ECO:0000256" key="3">
    <source>
        <dbReference type="ARBA" id="ARBA00022630"/>
    </source>
</evidence>
<evidence type="ECO:0000256" key="4">
    <source>
        <dbReference type="ARBA" id="ARBA00022729"/>
    </source>
</evidence>
<dbReference type="OrthoDB" id="407275at2759"/>
<dbReference type="InterPro" id="IPR006094">
    <property type="entry name" value="Oxid_FAD_bind_N"/>
</dbReference>